<feature type="transmembrane region" description="Helical" evidence="1">
    <location>
        <begin position="157"/>
        <end position="178"/>
    </location>
</feature>
<feature type="transmembrane region" description="Helical" evidence="1">
    <location>
        <begin position="28"/>
        <end position="49"/>
    </location>
</feature>
<keyword evidence="1" id="KW-1133">Transmembrane helix</keyword>
<feature type="transmembrane region" description="Helical" evidence="1">
    <location>
        <begin position="230"/>
        <end position="251"/>
    </location>
</feature>
<protein>
    <recommendedName>
        <fullName evidence="4">Glycosyltransferase RgtA/B/C/D-like domain-containing protein</fullName>
    </recommendedName>
</protein>
<evidence type="ECO:0000256" key="1">
    <source>
        <dbReference type="SAM" id="Phobius"/>
    </source>
</evidence>
<accession>A0A518ETM2</accession>
<keyword evidence="1" id="KW-0472">Membrane</keyword>
<dbReference type="AlphaFoldDB" id="A0A518ETM2"/>
<dbReference type="Proteomes" id="UP000320390">
    <property type="component" value="Chromosome"/>
</dbReference>
<evidence type="ECO:0008006" key="4">
    <source>
        <dbReference type="Google" id="ProtNLM"/>
    </source>
</evidence>
<feature type="transmembrane region" description="Helical" evidence="1">
    <location>
        <begin position="198"/>
        <end position="223"/>
    </location>
</feature>
<dbReference type="EMBL" id="CP036434">
    <property type="protein sequence ID" value="QDV07441.1"/>
    <property type="molecule type" value="Genomic_DNA"/>
</dbReference>
<feature type="transmembrane region" description="Helical" evidence="1">
    <location>
        <begin position="349"/>
        <end position="373"/>
    </location>
</feature>
<gene>
    <name evidence="2" type="ORF">Poly30_29660</name>
</gene>
<feature type="transmembrane region" description="Helical" evidence="1">
    <location>
        <begin position="385"/>
        <end position="405"/>
    </location>
</feature>
<keyword evidence="1" id="KW-0812">Transmembrane</keyword>
<sequence length="648" mass="68721">MIRRGGIENLSWHGEAIMALPPVRLVPVIRIFAIAAALYVVLRLAYVLAMGDVFFYGEELEKGAVAKMLLDGVEIPYARMPFHPYEGGGFVASHLKALMFLLVGQNILAHKLAAIAWGLGTVFASVGLAWRFAGAGAAMLAGFLMAFGPAHFQKQSLLHLGIHYEALLFMGFVFWLGLEVARTPRDRRPDRLTLFGLGLASGFGTYFSYQVPIAVLSVIVLLAATNWRRIFAWPLVVGTLVGLAPLMLMYASVGREILDIHGSEVGGGGGWERLVGAIRVGLADVQRLPTFTILSAGLAIVSGLSFARPRDDRAWALALFGGFALLWLAFAGASGMIEPVAEGAHWVRFIRFAPLVWALLMIVALSAGPAVSAKGEARSTPPAKMARIGVTLLVALGAVHAAQIIDGGSLRRAGDHWQTLTSVHGYELRGAFVKVVPRLARENDSPEGYAKAVAPLFSIRVPKRQDAGVGEGAPDFLAAEITAAVGHAAPGFGSAAMGEALRQVAGDGATGVALGLGAAVFREASGNVRGALERADLDASAAEALGRYGTGFLSWEPYVKGELDAARETPGQIPFLRGLGRRIFRSSVMQLYWGPDTRLDPVALRDRLVEGAPALGAGPAELAALLEGVRSAAWDYGFPDAVAVRLVP</sequence>
<feature type="transmembrane region" description="Helical" evidence="1">
    <location>
        <begin position="288"/>
        <end position="307"/>
    </location>
</feature>
<proteinExistence type="predicted"/>
<feature type="transmembrane region" description="Helical" evidence="1">
    <location>
        <begin position="314"/>
        <end position="337"/>
    </location>
</feature>
<feature type="transmembrane region" description="Helical" evidence="1">
    <location>
        <begin position="129"/>
        <end position="150"/>
    </location>
</feature>
<reference evidence="2 3" key="1">
    <citation type="submission" date="2019-02" db="EMBL/GenBank/DDBJ databases">
        <title>Deep-cultivation of Planctomycetes and their phenomic and genomic characterization uncovers novel biology.</title>
        <authorList>
            <person name="Wiegand S."/>
            <person name="Jogler M."/>
            <person name="Boedeker C."/>
            <person name="Pinto D."/>
            <person name="Vollmers J."/>
            <person name="Rivas-Marin E."/>
            <person name="Kohn T."/>
            <person name="Peeters S.H."/>
            <person name="Heuer A."/>
            <person name="Rast P."/>
            <person name="Oberbeckmann S."/>
            <person name="Bunk B."/>
            <person name="Jeske O."/>
            <person name="Meyerdierks A."/>
            <person name="Storesund J.E."/>
            <person name="Kallscheuer N."/>
            <person name="Luecker S."/>
            <person name="Lage O.M."/>
            <person name="Pohl T."/>
            <person name="Merkel B.J."/>
            <person name="Hornburger P."/>
            <person name="Mueller R.-W."/>
            <person name="Bruemmer F."/>
            <person name="Labrenz M."/>
            <person name="Spormann A.M."/>
            <person name="Op den Camp H."/>
            <person name="Overmann J."/>
            <person name="Amann R."/>
            <person name="Jetten M.S.M."/>
            <person name="Mascher T."/>
            <person name="Medema M.H."/>
            <person name="Devos D.P."/>
            <person name="Kaster A.-K."/>
            <person name="Ovreas L."/>
            <person name="Rohde M."/>
            <person name="Galperin M.Y."/>
            <person name="Jogler C."/>
        </authorList>
    </citation>
    <scope>NUCLEOTIDE SEQUENCE [LARGE SCALE GENOMIC DNA]</scope>
    <source>
        <strain evidence="2 3">Poly30</strain>
    </source>
</reference>
<evidence type="ECO:0000313" key="3">
    <source>
        <dbReference type="Proteomes" id="UP000320390"/>
    </source>
</evidence>
<evidence type="ECO:0000313" key="2">
    <source>
        <dbReference type="EMBL" id="QDV07441.1"/>
    </source>
</evidence>
<keyword evidence="3" id="KW-1185">Reference proteome</keyword>
<name>A0A518ETM2_9BACT</name>
<organism evidence="2 3">
    <name type="scientific">Saltatorellus ferox</name>
    <dbReference type="NCBI Taxonomy" id="2528018"/>
    <lineage>
        <taxon>Bacteria</taxon>
        <taxon>Pseudomonadati</taxon>
        <taxon>Planctomycetota</taxon>
        <taxon>Planctomycetia</taxon>
        <taxon>Planctomycetia incertae sedis</taxon>
        <taxon>Saltatorellus</taxon>
    </lineage>
</organism>